<dbReference type="InterPro" id="IPR001757">
    <property type="entry name" value="P_typ_ATPase"/>
</dbReference>
<feature type="binding site" evidence="12">
    <location>
        <position position="247"/>
    </location>
    <ligand>
        <name>ATP</name>
        <dbReference type="ChEBI" id="CHEBI:30616"/>
    </ligand>
</feature>
<name>A0A7S2CW43_9STRA</name>
<dbReference type="InterPro" id="IPR006539">
    <property type="entry name" value="P-type_ATPase_IV"/>
</dbReference>
<comment type="similarity">
    <text evidence="2 14">Belongs to the cation transport ATPase (P-type) (TC 3.A.3) family. Type IV subfamily.</text>
</comment>
<dbReference type="GO" id="GO:0000287">
    <property type="term" value="F:magnesium ion binding"/>
    <property type="evidence" value="ECO:0007669"/>
    <property type="project" value="UniProtKB-UniRule"/>
</dbReference>
<evidence type="ECO:0000313" key="16">
    <source>
        <dbReference type="EMBL" id="CAD9436474.1"/>
    </source>
</evidence>
<feature type="binding site" evidence="12">
    <location>
        <position position="166"/>
    </location>
    <ligand>
        <name>ATP</name>
        <dbReference type="ChEBI" id="CHEBI:30616"/>
    </ligand>
</feature>
<dbReference type="GO" id="GO:0005886">
    <property type="term" value="C:plasma membrane"/>
    <property type="evidence" value="ECO:0007669"/>
    <property type="project" value="TreeGrafter"/>
</dbReference>
<comment type="catalytic activity">
    <reaction evidence="11 14">
        <text>ATP + H2O + phospholipidSide 1 = ADP + phosphate + phospholipidSide 2.</text>
        <dbReference type="EC" id="7.6.2.1"/>
    </reaction>
</comment>
<feature type="binding site" evidence="12">
    <location>
        <position position="67"/>
    </location>
    <ligand>
        <name>ATP</name>
        <dbReference type="ChEBI" id="CHEBI:30616"/>
    </ligand>
</feature>
<dbReference type="PANTHER" id="PTHR24092">
    <property type="entry name" value="PROBABLE PHOSPHOLIPID-TRANSPORTING ATPASE"/>
    <property type="match status" value="1"/>
</dbReference>
<evidence type="ECO:0000256" key="11">
    <source>
        <dbReference type="ARBA" id="ARBA00034036"/>
    </source>
</evidence>
<keyword evidence="9 14" id="KW-1133">Transmembrane helix</keyword>
<dbReference type="GO" id="GO:0016887">
    <property type="term" value="F:ATP hydrolysis activity"/>
    <property type="evidence" value="ECO:0007669"/>
    <property type="project" value="InterPro"/>
</dbReference>
<comment type="subcellular location">
    <subcellularLocation>
        <location evidence="1 14">Membrane</location>
        <topology evidence="1 14">Multi-pass membrane protein</topology>
    </subcellularLocation>
</comment>
<dbReference type="InterPro" id="IPR023214">
    <property type="entry name" value="HAD_sf"/>
</dbReference>
<sequence>MTCEVNGKCGDDLFGTASDMFGVMSAENDMVKAARAVGELLSTCHNVVVDEDEKTHERTYEAESPDEEALVCGGKKLGYTYAGTSTDTIFVDRSDKRVNYKLLALIPFSSLRKRMSVLIETESGDIILYCKGADNIMFDRASDYKLAGSKETLNQHLEICSSQGLRTLVLAMKIVSRSTANNWIAKWKKALTSQHREEEMANAAAEMEIDLSIIGCSAIEDRLQDGVPDTIADLKNAGIKIWVLTGDKMTTAINIGQSCKLLNTSMVNIKLEYCDEDGDSMVIEELETKCKKYADSDNIEDKQLALIVDGPSLTVIMAKEDTKEKLLKLACCCRAVIACRVSPAQKQLIVKMVKTGLSPSPITLSIGDGANDVPMIQEAQIGVGISGKEGLQAVNSSDFAIAQFRFLKPLLLVHGRWNYRRISSVIIYSFYKNTVLVCVLFLYTCYSGFSGQSLYGGDSWCYSGYNFFLGLPPFFLGFFDKDVQRETSLQYHKLYEVGLLKQDLNITMLAKAFLQSIFDALVIFYIPYAAYSTFWEADGTLSGLDIFGNAVFLIMVLCMMVKNMMLFNTWNKYVVAGFVFCVFLYIFFVVVYTNMTGFTGVYAFQGIVGHMIELNIFWIVAILVMGFVNLTDLARYIINMEFFPDRVRIAQILELEQRRGQVRPSSVVSSSDSTEV</sequence>
<evidence type="ECO:0000256" key="1">
    <source>
        <dbReference type="ARBA" id="ARBA00004141"/>
    </source>
</evidence>
<evidence type="ECO:0000256" key="4">
    <source>
        <dbReference type="ARBA" id="ARBA00022723"/>
    </source>
</evidence>
<feature type="binding site" evidence="12">
    <location>
        <position position="131"/>
    </location>
    <ligand>
        <name>ATP</name>
        <dbReference type="ChEBI" id="CHEBI:30616"/>
    </ligand>
</feature>
<dbReference type="Gene3D" id="3.40.50.1000">
    <property type="entry name" value="HAD superfamily/HAD-like"/>
    <property type="match status" value="1"/>
</dbReference>
<feature type="transmembrane region" description="Helical" evidence="14">
    <location>
        <begin position="615"/>
        <end position="638"/>
    </location>
</feature>
<organism evidence="16">
    <name type="scientific">Octactis speculum</name>
    <dbReference type="NCBI Taxonomy" id="3111310"/>
    <lineage>
        <taxon>Eukaryota</taxon>
        <taxon>Sar</taxon>
        <taxon>Stramenopiles</taxon>
        <taxon>Ochrophyta</taxon>
        <taxon>Dictyochophyceae</taxon>
        <taxon>Dictyochales</taxon>
        <taxon>Dictyochaceae</taxon>
        <taxon>Octactis</taxon>
    </lineage>
</organism>
<gene>
    <name evidence="16" type="ORF">DSPE1174_LOCUS17382</name>
</gene>
<keyword evidence="4 13" id="KW-0479">Metal-binding</keyword>
<dbReference type="GO" id="GO:0045332">
    <property type="term" value="P:phospholipid translocation"/>
    <property type="evidence" value="ECO:0007669"/>
    <property type="project" value="TreeGrafter"/>
</dbReference>
<feature type="binding site" evidence="13">
    <location>
        <position position="368"/>
    </location>
    <ligand>
        <name>Mg(2+)</name>
        <dbReference type="ChEBI" id="CHEBI:18420"/>
    </ligand>
</feature>
<dbReference type="EMBL" id="HBGS01033783">
    <property type="protein sequence ID" value="CAD9436474.1"/>
    <property type="molecule type" value="Transcribed_RNA"/>
</dbReference>
<keyword evidence="3 14" id="KW-0812">Transmembrane</keyword>
<comment type="cofactor">
    <cofactor evidence="13">
        <name>Mg(2+)</name>
        <dbReference type="ChEBI" id="CHEBI:18420"/>
    </cofactor>
</comment>
<dbReference type="SUPFAM" id="SSF81660">
    <property type="entry name" value="Metal cation-transporting ATPase, ATP-binding domain N"/>
    <property type="match status" value="1"/>
</dbReference>
<feature type="binding site" evidence="12">
    <location>
        <position position="340"/>
    </location>
    <ligand>
        <name>ATP</name>
        <dbReference type="ChEBI" id="CHEBI:30616"/>
    </ligand>
</feature>
<evidence type="ECO:0000259" key="15">
    <source>
        <dbReference type="Pfam" id="PF16212"/>
    </source>
</evidence>
<keyword evidence="7 13" id="KW-0460">Magnesium</keyword>
<evidence type="ECO:0000256" key="3">
    <source>
        <dbReference type="ARBA" id="ARBA00022692"/>
    </source>
</evidence>
<dbReference type="SUPFAM" id="SSF81665">
    <property type="entry name" value="Calcium ATPase, transmembrane domain M"/>
    <property type="match status" value="1"/>
</dbReference>
<feature type="transmembrane region" description="Helical" evidence="14">
    <location>
        <begin position="543"/>
        <end position="561"/>
    </location>
</feature>
<proteinExistence type="inferred from homology"/>
<feature type="transmembrane region" description="Helical" evidence="14">
    <location>
        <begin position="463"/>
        <end position="479"/>
    </location>
</feature>
<dbReference type="InterPro" id="IPR032630">
    <property type="entry name" value="P_typ_ATPase_c"/>
</dbReference>
<evidence type="ECO:0000256" key="2">
    <source>
        <dbReference type="ARBA" id="ARBA00008109"/>
    </source>
</evidence>
<feature type="transmembrane region" description="Helical" evidence="14">
    <location>
        <begin position="573"/>
        <end position="595"/>
    </location>
</feature>
<dbReference type="GO" id="GO:0140326">
    <property type="term" value="F:ATPase-coupled intramembrane lipid transporter activity"/>
    <property type="evidence" value="ECO:0007669"/>
    <property type="project" value="UniProtKB-EC"/>
</dbReference>
<dbReference type="Pfam" id="PF13246">
    <property type="entry name" value="Cation_ATPase"/>
    <property type="match status" value="1"/>
</dbReference>
<feature type="binding site" evidence="13">
    <location>
        <position position="372"/>
    </location>
    <ligand>
        <name>Mg(2+)</name>
        <dbReference type="ChEBI" id="CHEBI:18420"/>
    </ligand>
</feature>
<dbReference type="GO" id="GO:0005524">
    <property type="term" value="F:ATP binding"/>
    <property type="evidence" value="ECO:0007669"/>
    <property type="project" value="UniProtKB-UniRule"/>
</dbReference>
<evidence type="ECO:0000256" key="9">
    <source>
        <dbReference type="ARBA" id="ARBA00022989"/>
    </source>
</evidence>
<keyword evidence="5 12" id="KW-0547">Nucleotide-binding</keyword>
<evidence type="ECO:0000256" key="5">
    <source>
        <dbReference type="ARBA" id="ARBA00022741"/>
    </source>
</evidence>
<feature type="binding site" evidence="12">
    <location>
        <position position="246"/>
    </location>
    <ligand>
        <name>ATP</name>
        <dbReference type="ChEBI" id="CHEBI:30616"/>
    </ligand>
</feature>
<reference evidence="16" key="1">
    <citation type="submission" date="2021-01" db="EMBL/GenBank/DDBJ databases">
        <authorList>
            <person name="Corre E."/>
            <person name="Pelletier E."/>
            <person name="Niang G."/>
            <person name="Scheremetjew M."/>
            <person name="Finn R."/>
            <person name="Kale V."/>
            <person name="Holt S."/>
            <person name="Cochrane G."/>
            <person name="Meng A."/>
            <person name="Brown T."/>
            <person name="Cohen L."/>
        </authorList>
    </citation>
    <scope>NUCLEOTIDE SEQUENCE</scope>
    <source>
        <strain evidence="16">CCMP1381</strain>
    </source>
</reference>
<evidence type="ECO:0000256" key="6">
    <source>
        <dbReference type="ARBA" id="ARBA00022840"/>
    </source>
</evidence>
<evidence type="ECO:0000256" key="10">
    <source>
        <dbReference type="ARBA" id="ARBA00023136"/>
    </source>
</evidence>
<feature type="binding site" evidence="12">
    <location>
        <position position="372"/>
    </location>
    <ligand>
        <name>ATP</name>
        <dbReference type="ChEBI" id="CHEBI:30616"/>
    </ligand>
</feature>
<feature type="binding site" evidence="12">
    <location>
        <position position="346"/>
    </location>
    <ligand>
        <name>ATP</name>
        <dbReference type="ChEBI" id="CHEBI:30616"/>
    </ligand>
</feature>
<protein>
    <recommendedName>
        <fullName evidence="14">Phospholipid-transporting ATPase</fullName>
        <ecNumber evidence="14">7.6.2.1</ecNumber>
    </recommendedName>
</protein>
<feature type="transmembrane region" description="Helical" evidence="14">
    <location>
        <begin position="512"/>
        <end position="531"/>
    </location>
</feature>
<evidence type="ECO:0000256" key="13">
    <source>
        <dbReference type="PIRSR" id="PIRSR606539-3"/>
    </source>
</evidence>
<dbReference type="InterPro" id="IPR036412">
    <property type="entry name" value="HAD-like_sf"/>
</dbReference>
<keyword evidence="8 14" id="KW-1278">Translocase</keyword>
<evidence type="ECO:0000256" key="12">
    <source>
        <dbReference type="PIRSR" id="PIRSR606539-2"/>
    </source>
</evidence>
<dbReference type="NCBIfam" id="TIGR01494">
    <property type="entry name" value="ATPase_P-type"/>
    <property type="match status" value="1"/>
</dbReference>
<dbReference type="InterPro" id="IPR023299">
    <property type="entry name" value="ATPase_P-typ_cyto_dom_N"/>
</dbReference>
<feature type="binding site" evidence="12">
    <location>
        <position position="108"/>
    </location>
    <ligand>
        <name>ATP</name>
        <dbReference type="ChEBI" id="CHEBI:30616"/>
    </ligand>
</feature>
<accession>A0A7S2CW43</accession>
<keyword evidence="6 12" id="KW-0067">ATP-binding</keyword>
<dbReference type="Pfam" id="PF16212">
    <property type="entry name" value="PhoLip_ATPase_C"/>
    <property type="match status" value="1"/>
</dbReference>
<keyword evidence="10 14" id="KW-0472">Membrane</keyword>
<dbReference type="EC" id="7.6.2.1" evidence="14"/>
<evidence type="ECO:0000256" key="7">
    <source>
        <dbReference type="ARBA" id="ARBA00022842"/>
    </source>
</evidence>
<feature type="binding site" evidence="12">
    <location>
        <position position="371"/>
    </location>
    <ligand>
        <name>ATP</name>
        <dbReference type="ChEBI" id="CHEBI:30616"/>
    </ligand>
</feature>
<feature type="domain" description="P-type ATPase C-terminal" evidence="15">
    <location>
        <begin position="394"/>
        <end position="644"/>
    </location>
</feature>
<dbReference type="SUPFAM" id="SSF56784">
    <property type="entry name" value="HAD-like"/>
    <property type="match status" value="1"/>
</dbReference>
<evidence type="ECO:0000256" key="8">
    <source>
        <dbReference type="ARBA" id="ARBA00022967"/>
    </source>
</evidence>
<dbReference type="AlphaFoldDB" id="A0A7S2CW43"/>
<dbReference type="Gene3D" id="3.40.1110.10">
    <property type="entry name" value="Calcium-transporting ATPase, cytoplasmic domain N"/>
    <property type="match status" value="1"/>
</dbReference>
<dbReference type="PANTHER" id="PTHR24092:SF150">
    <property type="entry name" value="PHOSPHOLIPID-TRANSPORTING ATPASE"/>
    <property type="match status" value="1"/>
</dbReference>
<feature type="binding site" evidence="12">
    <location>
        <position position="245"/>
    </location>
    <ligand>
        <name>ATP</name>
        <dbReference type="ChEBI" id="CHEBI:30616"/>
    </ligand>
</feature>
<feature type="transmembrane region" description="Helical" evidence="14">
    <location>
        <begin position="425"/>
        <end position="443"/>
    </location>
</feature>
<evidence type="ECO:0000256" key="14">
    <source>
        <dbReference type="RuleBase" id="RU362033"/>
    </source>
</evidence>
<dbReference type="NCBIfam" id="TIGR01652">
    <property type="entry name" value="ATPase-Plipid"/>
    <property type="match status" value="1"/>
</dbReference>
<dbReference type="FunFam" id="3.40.50.1000:FF:000014">
    <property type="entry name" value="Phospholipid-transporting ATPase"/>
    <property type="match status" value="1"/>
</dbReference>
<dbReference type="InterPro" id="IPR023298">
    <property type="entry name" value="ATPase_P-typ_TM_dom_sf"/>
</dbReference>